<feature type="transmembrane region" description="Helical" evidence="7">
    <location>
        <begin position="125"/>
        <end position="147"/>
    </location>
</feature>
<dbReference type="SUPFAM" id="SSF103473">
    <property type="entry name" value="MFS general substrate transporter"/>
    <property type="match status" value="1"/>
</dbReference>
<dbReference type="InterPro" id="IPR020846">
    <property type="entry name" value="MFS_dom"/>
</dbReference>
<keyword evidence="2" id="KW-0813">Transport</keyword>
<evidence type="ECO:0000256" key="6">
    <source>
        <dbReference type="ARBA" id="ARBA00023136"/>
    </source>
</evidence>
<dbReference type="EMBL" id="UOFZ01000094">
    <property type="protein sequence ID" value="VAX13076.1"/>
    <property type="molecule type" value="Genomic_DNA"/>
</dbReference>
<protein>
    <recommendedName>
        <fullName evidence="8">Major facilitator superfamily (MFS) profile domain-containing protein</fullName>
    </recommendedName>
</protein>
<dbReference type="InterPro" id="IPR011701">
    <property type="entry name" value="MFS"/>
</dbReference>
<evidence type="ECO:0000313" key="9">
    <source>
        <dbReference type="EMBL" id="VAX13076.1"/>
    </source>
</evidence>
<dbReference type="PANTHER" id="PTHR23517:SF13">
    <property type="entry name" value="MAJOR FACILITATOR SUPERFAMILY MFS_1"/>
    <property type="match status" value="1"/>
</dbReference>
<keyword evidence="5 7" id="KW-1133">Transmembrane helix</keyword>
<keyword evidence="4 7" id="KW-0812">Transmembrane</keyword>
<feature type="domain" description="Major facilitator superfamily (MFS) profile" evidence="8">
    <location>
        <begin position="1"/>
        <end position="381"/>
    </location>
</feature>
<feature type="transmembrane region" description="Helical" evidence="7">
    <location>
        <begin position="288"/>
        <end position="308"/>
    </location>
</feature>
<evidence type="ECO:0000256" key="1">
    <source>
        <dbReference type="ARBA" id="ARBA00004651"/>
    </source>
</evidence>
<keyword evidence="6 7" id="KW-0472">Membrane</keyword>
<dbReference type="GO" id="GO:0005886">
    <property type="term" value="C:plasma membrane"/>
    <property type="evidence" value="ECO:0007669"/>
    <property type="project" value="UniProtKB-SubCell"/>
</dbReference>
<dbReference type="GO" id="GO:0022857">
    <property type="term" value="F:transmembrane transporter activity"/>
    <property type="evidence" value="ECO:0007669"/>
    <property type="project" value="InterPro"/>
</dbReference>
<dbReference type="AlphaFoldDB" id="A0A3B1B460"/>
<gene>
    <name evidence="9" type="ORF">MNBD_GAMMA24-915</name>
</gene>
<dbReference type="Gene3D" id="1.20.1250.20">
    <property type="entry name" value="MFS general substrate transporter like domains"/>
    <property type="match status" value="1"/>
</dbReference>
<reference evidence="9" key="1">
    <citation type="submission" date="2018-06" db="EMBL/GenBank/DDBJ databases">
        <authorList>
            <person name="Zhirakovskaya E."/>
        </authorList>
    </citation>
    <scope>NUCLEOTIDE SEQUENCE</scope>
</reference>
<organism evidence="9">
    <name type="scientific">hydrothermal vent metagenome</name>
    <dbReference type="NCBI Taxonomy" id="652676"/>
    <lineage>
        <taxon>unclassified sequences</taxon>
        <taxon>metagenomes</taxon>
        <taxon>ecological metagenomes</taxon>
    </lineage>
</organism>
<evidence type="ECO:0000259" key="8">
    <source>
        <dbReference type="PROSITE" id="PS50850"/>
    </source>
</evidence>
<keyword evidence="3" id="KW-1003">Cell membrane</keyword>
<evidence type="ECO:0000256" key="5">
    <source>
        <dbReference type="ARBA" id="ARBA00022989"/>
    </source>
</evidence>
<feature type="transmembrane region" description="Helical" evidence="7">
    <location>
        <begin position="359"/>
        <end position="380"/>
    </location>
</feature>
<dbReference type="InterPro" id="IPR036259">
    <property type="entry name" value="MFS_trans_sf"/>
</dbReference>
<proteinExistence type="predicted"/>
<dbReference type="PANTHER" id="PTHR23517">
    <property type="entry name" value="RESISTANCE PROTEIN MDTM, PUTATIVE-RELATED-RELATED"/>
    <property type="match status" value="1"/>
</dbReference>
<evidence type="ECO:0000256" key="4">
    <source>
        <dbReference type="ARBA" id="ARBA00022692"/>
    </source>
</evidence>
<evidence type="ECO:0000256" key="7">
    <source>
        <dbReference type="SAM" id="Phobius"/>
    </source>
</evidence>
<dbReference type="InterPro" id="IPR050171">
    <property type="entry name" value="MFS_Transporters"/>
</dbReference>
<feature type="transmembrane region" description="Helical" evidence="7">
    <location>
        <begin position="201"/>
        <end position="225"/>
    </location>
</feature>
<feature type="transmembrane region" description="Helical" evidence="7">
    <location>
        <begin position="159"/>
        <end position="180"/>
    </location>
</feature>
<feature type="transmembrane region" description="Helical" evidence="7">
    <location>
        <begin position="329"/>
        <end position="353"/>
    </location>
</feature>
<feature type="transmembrane region" description="Helical" evidence="7">
    <location>
        <begin position="264"/>
        <end position="282"/>
    </location>
</feature>
<feature type="transmembrane region" description="Helical" evidence="7">
    <location>
        <begin position="66"/>
        <end position="85"/>
    </location>
</feature>
<sequence>MKRLLFALLIMTLGANLPAPLFPLYQAHFGLNSLEITALYAIYAVALIPSLLLIGPLSDQVGRRPVIVPMMLLGVVVTGLFVWAPNSTILFIARAIEGIVLGGVIGTITAFIVDYSLPGQIPRVTMLASITTMIGFGLGPGMGGVVVEYIPWHVLQLPYLLHGILTIIALIAVLTVRETISHSDRIVWRIHIGVPAEVRRPFFSFIVPACFLLFALNGTVIALIPGYVGTVLHSENLAIGGLIIFVLLGVGGLAQLFVQRRAPVPVTQVGLVLTIVGAWIMLEAGRSASIVYLFTGILIQGIGSGLTFKGSLGLAGMLSKPATRAHMFSSYYVAAYLGAIVPVVMVGWLTLIFGLQSALFILTSFITAGSLLIILVPLWGPVF</sequence>
<feature type="transmembrane region" description="Helical" evidence="7">
    <location>
        <begin position="33"/>
        <end position="54"/>
    </location>
</feature>
<dbReference type="PROSITE" id="PS50850">
    <property type="entry name" value="MFS"/>
    <property type="match status" value="1"/>
</dbReference>
<dbReference type="Pfam" id="PF07690">
    <property type="entry name" value="MFS_1"/>
    <property type="match status" value="1"/>
</dbReference>
<accession>A0A3B1B460</accession>
<evidence type="ECO:0000256" key="3">
    <source>
        <dbReference type="ARBA" id="ARBA00022475"/>
    </source>
</evidence>
<name>A0A3B1B460_9ZZZZ</name>
<evidence type="ECO:0000256" key="2">
    <source>
        <dbReference type="ARBA" id="ARBA00022448"/>
    </source>
</evidence>
<feature type="transmembrane region" description="Helical" evidence="7">
    <location>
        <begin position="91"/>
        <end position="113"/>
    </location>
</feature>
<comment type="subcellular location">
    <subcellularLocation>
        <location evidence="1">Cell membrane</location>
        <topology evidence="1">Multi-pass membrane protein</topology>
    </subcellularLocation>
</comment>
<feature type="transmembrane region" description="Helical" evidence="7">
    <location>
        <begin position="237"/>
        <end position="257"/>
    </location>
</feature>